<feature type="transmembrane region" description="Helical" evidence="1">
    <location>
        <begin position="20"/>
        <end position="43"/>
    </location>
</feature>
<reference evidence="2" key="2">
    <citation type="submission" date="2022-10" db="EMBL/GenBank/DDBJ databases">
        <authorList>
            <consortium name="ENA_rothamsted_submissions"/>
            <consortium name="culmorum"/>
            <person name="King R."/>
        </authorList>
    </citation>
    <scope>NUCLEOTIDE SEQUENCE</scope>
</reference>
<protein>
    <submittedName>
        <fullName evidence="2">Uncharacterized protein</fullName>
    </submittedName>
</protein>
<evidence type="ECO:0000256" key="1">
    <source>
        <dbReference type="SAM" id="Phobius"/>
    </source>
</evidence>
<organism evidence="2 3">
    <name type="scientific">Aphis gossypii</name>
    <name type="common">Cotton aphid</name>
    <dbReference type="NCBI Taxonomy" id="80765"/>
    <lineage>
        <taxon>Eukaryota</taxon>
        <taxon>Metazoa</taxon>
        <taxon>Ecdysozoa</taxon>
        <taxon>Arthropoda</taxon>
        <taxon>Hexapoda</taxon>
        <taxon>Insecta</taxon>
        <taxon>Pterygota</taxon>
        <taxon>Neoptera</taxon>
        <taxon>Paraneoptera</taxon>
        <taxon>Hemiptera</taxon>
        <taxon>Sternorrhyncha</taxon>
        <taxon>Aphidomorpha</taxon>
        <taxon>Aphidoidea</taxon>
        <taxon>Aphididae</taxon>
        <taxon>Aphidini</taxon>
        <taxon>Aphis</taxon>
        <taxon>Aphis</taxon>
    </lineage>
</organism>
<dbReference type="AlphaFoldDB" id="A0A9P0IZQ2"/>
<keyword evidence="1" id="KW-0472">Membrane</keyword>
<evidence type="ECO:0000313" key="2">
    <source>
        <dbReference type="EMBL" id="CAH1724306.1"/>
    </source>
</evidence>
<proteinExistence type="predicted"/>
<sequence length="123" mass="14724">MMEVLQQKKKLYELYRYTCFVLWIKYYIISLTLQSTVAAAVIVASCTSLSDADGDKREKRYFRSDSIQMECMHADRIHHNGHVNAKVIYIYIYTYLYSYSPKHNDEECLNISCRDRYVYKYNI</sequence>
<keyword evidence="1" id="KW-1133">Transmembrane helix</keyword>
<dbReference type="Proteomes" id="UP001154329">
    <property type="component" value="Chromosome 2"/>
</dbReference>
<keyword evidence="3" id="KW-1185">Reference proteome</keyword>
<dbReference type="EMBL" id="OU899035">
    <property type="protein sequence ID" value="CAH1724306.1"/>
    <property type="molecule type" value="Genomic_DNA"/>
</dbReference>
<reference evidence="2" key="1">
    <citation type="submission" date="2022-02" db="EMBL/GenBank/DDBJ databases">
        <authorList>
            <person name="King R."/>
        </authorList>
    </citation>
    <scope>NUCLEOTIDE SEQUENCE</scope>
</reference>
<accession>A0A9P0IZQ2</accession>
<gene>
    <name evidence="2" type="ORF">APHIGO_LOCUS5632</name>
</gene>
<keyword evidence="1" id="KW-0812">Transmembrane</keyword>
<name>A0A9P0IZQ2_APHGO</name>
<evidence type="ECO:0000313" key="3">
    <source>
        <dbReference type="Proteomes" id="UP001154329"/>
    </source>
</evidence>